<evidence type="ECO:0000313" key="11">
    <source>
        <dbReference type="Proteomes" id="UP000271137"/>
    </source>
</evidence>
<organism evidence="9 12">
    <name type="scientific">Variovorax beijingensis</name>
    <dbReference type="NCBI Taxonomy" id="2496117"/>
    <lineage>
        <taxon>Bacteria</taxon>
        <taxon>Pseudomonadati</taxon>
        <taxon>Pseudomonadota</taxon>
        <taxon>Betaproteobacteria</taxon>
        <taxon>Burkholderiales</taxon>
        <taxon>Comamonadaceae</taxon>
        <taxon>Variovorax</taxon>
    </lineage>
</organism>
<comment type="subcellular location">
    <subcellularLocation>
        <location evidence="1">Membrane</location>
        <topology evidence="1">Single-pass membrane protein</topology>
    </subcellularLocation>
</comment>
<dbReference type="EMBL" id="RQXU01000009">
    <property type="protein sequence ID" value="RRH87280.1"/>
    <property type="molecule type" value="Genomic_DNA"/>
</dbReference>
<gene>
    <name evidence="9" type="ORF">EH244_17430</name>
    <name evidence="10" type="ORF">EJO66_16385</name>
</gene>
<proteinExistence type="predicted"/>
<dbReference type="SMART" id="SM00965">
    <property type="entry name" value="STN"/>
    <property type="match status" value="1"/>
</dbReference>
<dbReference type="Proteomes" id="UP000271590">
    <property type="component" value="Unassembled WGS sequence"/>
</dbReference>
<evidence type="ECO:0000313" key="12">
    <source>
        <dbReference type="Proteomes" id="UP000271590"/>
    </source>
</evidence>
<evidence type="ECO:0000256" key="6">
    <source>
        <dbReference type="ARBA" id="ARBA00023237"/>
    </source>
</evidence>
<dbReference type="Gene3D" id="3.30.1150.10">
    <property type="match status" value="1"/>
</dbReference>
<evidence type="ECO:0000256" key="7">
    <source>
        <dbReference type="SAM" id="MobiDB-lite"/>
    </source>
</evidence>
<dbReference type="InterPro" id="IPR006260">
    <property type="entry name" value="TonB/TolA_C"/>
</dbReference>
<evidence type="ECO:0000313" key="10">
    <source>
        <dbReference type="EMBL" id="RSZ35570.1"/>
    </source>
</evidence>
<dbReference type="GO" id="GO:0019867">
    <property type="term" value="C:outer membrane"/>
    <property type="evidence" value="ECO:0007669"/>
    <property type="project" value="InterPro"/>
</dbReference>
<dbReference type="SUPFAM" id="SSF74653">
    <property type="entry name" value="TolA/TonB C-terminal domain"/>
    <property type="match status" value="1"/>
</dbReference>
<protein>
    <submittedName>
        <fullName evidence="9">TonB family protein</fullName>
    </submittedName>
</protein>
<reference evidence="9 12" key="1">
    <citation type="submission" date="2018-11" db="EMBL/GenBank/DDBJ databases">
        <title>The genome of Variovorax sp T529.</title>
        <authorList>
            <person name="Gao J."/>
        </authorList>
    </citation>
    <scope>NUCLEOTIDE SEQUENCE [LARGE SCALE GENOMIC DNA]</scope>
    <source>
        <strain evidence="9 12">T529</strain>
    </source>
</reference>
<dbReference type="Pfam" id="PF07660">
    <property type="entry name" value="STN"/>
    <property type="match status" value="1"/>
</dbReference>
<keyword evidence="6" id="KW-0998">Cell outer membrane</keyword>
<evidence type="ECO:0000313" key="9">
    <source>
        <dbReference type="EMBL" id="RRH87280.1"/>
    </source>
</evidence>
<dbReference type="Proteomes" id="UP000271137">
    <property type="component" value="Unassembled WGS sequence"/>
</dbReference>
<feature type="domain" description="Secretin/TonB short N-terminal" evidence="8">
    <location>
        <begin position="61"/>
        <end position="112"/>
    </location>
</feature>
<accession>A0A3P3ELL8</accession>
<sequence length="242" mass="24911">MTRTSAPGGALTLSWCLVMALMMGARLAAAQAAAEGAARRFDLPAQPLEISLSVFGRITGHSVLVASSLTAGREAAAVHGDFTPREALQRMLAGTGLAARYTGTDAFTLVPVPEAPSAQSRSGGHAPRSEGAAAEAARAQAGFAAELQASVTRVLCIAQPDAFGRYRLGIQLWIDPAGQVGEARVLEGSGLPQRDAAVLASLRALALDAPPPPGMAQPVTILLTPRADPGRDCRPYRAVRAG</sequence>
<feature type="region of interest" description="Disordered" evidence="7">
    <location>
        <begin position="114"/>
        <end position="134"/>
    </location>
</feature>
<keyword evidence="3" id="KW-0812">Transmembrane</keyword>
<dbReference type="NCBIfam" id="TIGR01352">
    <property type="entry name" value="tonB_Cterm"/>
    <property type="match status" value="1"/>
</dbReference>
<evidence type="ECO:0000256" key="3">
    <source>
        <dbReference type="ARBA" id="ARBA00022692"/>
    </source>
</evidence>
<keyword evidence="2" id="KW-0813">Transport</keyword>
<dbReference type="AlphaFoldDB" id="A0A3P3ELL8"/>
<evidence type="ECO:0000256" key="1">
    <source>
        <dbReference type="ARBA" id="ARBA00004167"/>
    </source>
</evidence>
<dbReference type="EMBL" id="RXFQ01000008">
    <property type="protein sequence ID" value="RSZ35570.1"/>
    <property type="molecule type" value="Genomic_DNA"/>
</dbReference>
<keyword evidence="4" id="KW-1133">Transmembrane helix</keyword>
<comment type="caution">
    <text evidence="9">The sequence shown here is derived from an EMBL/GenBank/DDBJ whole genome shotgun (WGS) entry which is preliminary data.</text>
</comment>
<dbReference type="RefSeq" id="WP_124959625.1">
    <property type="nucleotide sequence ID" value="NZ_CBFHCE010000068.1"/>
</dbReference>
<evidence type="ECO:0000256" key="5">
    <source>
        <dbReference type="ARBA" id="ARBA00023136"/>
    </source>
</evidence>
<dbReference type="InterPro" id="IPR011662">
    <property type="entry name" value="Secretin/TonB_short_N"/>
</dbReference>
<keyword evidence="5" id="KW-0472">Membrane</keyword>
<keyword evidence="11" id="KW-1185">Reference proteome</keyword>
<evidence type="ECO:0000256" key="2">
    <source>
        <dbReference type="ARBA" id="ARBA00022448"/>
    </source>
</evidence>
<dbReference type="Gene3D" id="3.55.50.30">
    <property type="match status" value="1"/>
</dbReference>
<evidence type="ECO:0000259" key="8">
    <source>
        <dbReference type="SMART" id="SM00965"/>
    </source>
</evidence>
<evidence type="ECO:0000256" key="4">
    <source>
        <dbReference type="ARBA" id="ARBA00022989"/>
    </source>
</evidence>
<name>A0A3P3ELL8_9BURK</name>
<reference evidence="10 11" key="2">
    <citation type="submission" date="2018-12" db="EMBL/GenBank/DDBJ databases">
        <title>The genome sequences of strain 502.</title>
        <authorList>
            <person name="Gao J."/>
            <person name="Sun J."/>
        </authorList>
    </citation>
    <scope>NUCLEOTIDE SEQUENCE [LARGE SCALE GENOMIC DNA]</scope>
    <source>
        <strain evidence="10 11">502</strain>
    </source>
</reference>